<gene>
    <name evidence="1" type="ORF">LPTSP4_20670</name>
</gene>
<proteinExistence type="predicted"/>
<dbReference type="EMBL" id="BFBB01000005">
    <property type="protein sequence ID" value="GBF50541.1"/>
    <property type="molecule type" value="Genomic_DNA"/>
</dbReference>
<evidence type="ECO:0000313" key="1">
    <source>
        <dbReference type="EMBL" id="GBF50541.1"/>
    </source>
</evidence>
<reference evidence="1 2" key="1">
    <citation type="submission" date="2018-02" db="EMBL/GenBank/DDBJ databases">
        <title>Novel Leptospira species isolated from soil and water in Japan.</title>
        <authorList>
            <person name="Nakao R."/>
            <person name="Masuzawa T."/>
        </authorList>
    </citation>
    <scope>NUCLEOTIDE SEQUENCE [LARGE SCALE GENOMIC DNA]</scope>
    <source>
        <strain evidence="1 2">YH101</strain>
    </source>
</reference>
<organism evidence="1 2">
    <name type="scientific">Leptospira ryugenii</name>
    <dbReference type="NCBI Taxonomy" id="1917863"/>
    <lineage>
        <taxon>Bacteria</taxon>
        <taxon>Pseudomonadati</taxon>
        <taxon>Spirochaetota</taxon>
        <taxon>Spirochaetia</taxon>
        <taxon>Leptospirales</taxon>
        <taxon>Leptospiraceae</taxon>
        <taxon>Leptospira</taxon>
    </lineage>
</organism>
<protein>
    <submittedName>
        <fullName evidence="1">Uncharacterized protein</fullName>
    </submittedName>
</protein>
<evidence type="ECO:0000313" key="2">
    <source>
        <dbReference type="Proteomes" id="UP000245133"/>
    </source>
</evidence>
<dbReference type="AlphaFoldDB" id="A0A2P2E0Y3"/>
<sequence length="844" mass="94660">MKDVRIDITKESQPNSFVSIEDLNFRFDLVTNRFTNLPFDYTITEQIDQLYLGFNPERAPSIQIETKDLNWKQSLPIGLLLDWNRDRDKNPHFLFTSKIGSEQIQFTYKNKPVTFGAVLSHHIEYFPEEDKVIFRDIALSILGDRWLQIAGLANNVTKDNRHIDIAVTESKINLEPLHKLLLQLDGIVPKIALGGNVSFSGTTVKGTGKETIFSLVAIANQLSISSSGKTHQIPTLLMNLGLGVDFSEGKSKSAEDPFPWLQSFFIDQCQLQYNGIKIDISGLMDKGKQLDLDVSLENLRLVEYVSMLGGTTKAKVLIRAKDFSNLPVQLALSVERFRYSLDRSRSPDSWLGLFGDIRLFFSGPFQLAFLSIPKFTLNQKTLSGADALALQFQGDVRLGEEKNINIKPLNLSAKIPFLLQTVPLFLKEKIAPLQSVIGDHPELKIDSNVLLNSKYQKVILALTGKIPGLELSDLSIKMDLLRSLAENEKIQINSFQMTGYENILSLKSAGSLEKKGGKSPLGPYFGNLDLNLSLKSSTKKNLLKGISFSGNVNLSTKIKDFDIIGEFQSDHSNIHQTNHKCPGLECKAFLVEDLDAKIPFHHSLNWTRKESLIVGDKSQFIKNYGRTLEPNLKIGQIIGTHPSIPDLPFEYVKRQGTLPGFSARIDYQENYASIESLKAYTLDGLVFGKNIVFNVGTSSPSQMEFRGNLQIRDIDLKQLMAPKVRDKIADGKLKADLNISVRDLTEPVANMDLFFSIFQIGSDFGKSALNVISPQNFLIDRIADSYAVNTIDISLSKGLVYADVFFRRSILSVFINLEDSKISQQRMPLANFLKRARSEIETYQ</sequence>
<accession>A0A2P2E0Y3</accession>
<dbReference type="NCBIfam" id="NF047499">
    <property type="entry name" value="LIC_11026_fam"/>
    <property type="match status" value="1"/>
</dbReference>
<name>A0A2P2E0Y3_9LEPT</name>
<comment type="caution">
    <text evidence="1">The sequence shown here is derived from an EMBL/GenBank/DDBJ whole genome shotgun (WGS) entry which is preliminary data.</text>
</comment>
<dbReference type="Proteomes" id="UP000245133">
    <property type="component" value="Unassembled WGS sequence"/>
</dbReference>
<keyword evidence="2" id="KW-1185">Reference proteome</keyword>